<gene>
    <name evidence="2" type="ORF">K450DRAFT_254235</name>
</gene>
<dbReference type="Proteomes" id="UP001206595">
    <property type="component" value="Unassembled WGS sequence"/>
</dbReference>
<keyword evidence="1" id="KW-1133">Transmembrane helix</keyword>
<reference evidence="2" key="2">
    <citation type="journal article" date="2022" name="Proc. Natl. Acad. Sci. U.S.A.">
        <title>Diploid-dominant life cycles characterize the early evolution of Fungi.</title>
        <authorList>
            <person name="Amses K.R."/>
            <person name="Simmons D.R."/>
            <person name="Longcore J.E."/>
            <person name="Mondo S.J."/>
            <person name="Seto K."/>
            <person name="Jeronimo G.H."/>
            <person name="Bonds A.E."/>
            <person name="Quandt C.A."/>
            <person name="Davis W.J."/>
            <person name="Chang Y."/>
            <person name="Federici B.A."/>
            <person name="Kuo A."/>
            <person name="LaButti K."/>
            <person name="Pangilinan J."/>
            <person name="Andreopoulos W."/>
            <person name="Tritt A."/>
            <person name="Riley R."/>
            <person name="Hundley H."/>
            <person name="Johnson J."/>
            <person name="Lipzen A."/>
            <person name="Barry K."/>
            <person name="Lang B.F."/>
            <person name="Cuomo C.A."/>
            <person name="Buchler N.E."/>
            <person name="Grigoriev I.V."/>
            <person name="Spatafora J.W."/>
            <person name="Stajich J.E."/>
            <person name="James T.Y."/>
        </authorList>
    </citation>
    <scope>NUCLEOTIDE SEQUENCE</scope>
    <source>
        <strain evidence="2">AG</strain>
    </source>
</reference>
<accession>A0AAD5E5S8</accession>
<feature type="transmembrane region" description="Helical" evidence="1">
    <location>
        <begin position="28"/>
        <end position="50"/>
    </location>
</feature>
<protein>
    <submittedName>
        <fullName evidence="2">Uncharacterized protein</fullName>
    </submittedName>
</protein>
<evidence type="ECO:0000313" key="3">
    <source>
        <dbReference type="Proteomes" id="UP001206595"/>
    </source>
</evidence>
<comment type="caution">
    <text evidence="2">The sequence shown here is derived from an EMBL/GenBank/DDBJ whole genome shotgun (WGS) entry which is preliminary data.</text>
</comment>
<evidence type="ECO:0000313" key="2">
    <source>
        <dbReference type="EMBL" id="KAI8576920.1"/>
    </source>
</evidence>
<dbReference type="AlphaFoldDB" id="A0AAD5E5S8"/>
<name>A0AAD5E5S8_UMBRA</name>
<dbReference type="EMBL" id="MU620947">
    <property type="protein sequence ID" value="KAI8576920.1"/>
    <property type="molecule type" value="Genomic_DNA"/>
</dbReference>
<evidence type="ECO:0000256" key="1">
    <source>
        <dbReference type="SAM" id="Phobius"/>
    </source>
</evidence>
<organism evidence="2 3">
    <name type="scientific">Umbelopsis ramanniana AG</name>
    <dbReference type="NCBI Taxonomy" id="1314678"/>
    <lineage>
        <taxon>Eukaryota</taxon>
        <taxon>Fungi</taxon>
        <taxon>Fungi incertae sedis</taxon>
        <taxon>Mucoromycota</taxon>
        <taxon>Mucoromycotina</taxon>
        <taxon>Umbelopsidomycetes</taxon>
        <taxon>Umbelopsidales</taxon>
        <taxon>Umbelopsidaceae</taxon>
        <taxon>Umbelopsis</taxon>
    </lineage>
</organism>
<sequence length="63" mass="7246">MLAVIIRDYSIATPVSITFNQHMLCRRVLINMIYGCLSLLESVTILRFIIVSCQNVYMLYSNS</sequence>
<proteinExistence type="predicted"/>
<dbReference type="RefSeq" id="XP_051441924.1">
    <property type="nucleotide sequence ID" value="XM_051591169.1"/>
</dbReference>
<dbReference type="GeneID" id="75916512"/>
<keyword evidence="1" id="KW-0812">Transmembrane</keyword>
<keyword evidence="3" id="KW-1185">Reference proteome</keyword>
<reference evidence="2" key="1">
    <citation type="submission" date="2021-06" db="EMBL/GenBank/DDBJ databases">
        <authorList>
            <consortium name="DOE Joint Genome Institute"/>
            <person name="Mondo S.J."/>
            <person name="Amses K.R."/>
            <person name="Simmons D.R."/>
            <person name="Longcore J.E."/>
            <person name="Seto K."/>
            <person name="Alves G.H."/>
            <person name="Bonds A.E."/>
            <person name="Quandt C.A."/>
            <person name="Davis W.J."/>
            <person name="Chang Y."/>
            <person name="Letcher P.M."/>
            <person name="Powell M.J."/>
            <person name="Kuo A."/>
            <person name="Labutti K."/>
            <person name="Pangilinan J."/>
            <person name="Andreopoulos W."/>
            <person name="Tritt A."/>
            <person name="Riley R."/>
            <person name="Hundley H."/>
            <person name="Johnson J."/>
            <person name="Lipzen A."/>
            <person name="Barry K."/>
            <person name="Berbee M.L."/>
            <person name="Buchler N.E."/>
            <person name="Grigoriev I.V."/>
            <person name="Spatafora J.W."/>
            <person name="Stajich J.E."/>
            <person name="James T.Y."/>
        </authorList>
    </citation>
    <scope>NUCLEOTIDE SEQUENCE</scope>
    <source>
        <strain evidence="2">AG</strain>
    </source>
</reference>
<keyword evidence="1" id="KW-0472">Membrane</keyword>